<keyword evidence="4" id="KW-1185">Reference proteome</keyword>
<reference evidence="4" key="2">
    <citation type="submission" date="2014-05" db="EMBL/GenBank/DDBJ databases">
        <title>Draft genome sequence of Virgibacillus massiliensis Vm-5.</title>
        <authorList>
            <person name="Khelaifia S."/>
            <person name="Croce O."/>
            <person name="Lagier J.C."/>
            <person name="Raoult D."/>
        </authorList>
    </citation>
    <scope>NUCLEOTIDE SEQUENCE [LARGE SCALE GENOMIC DNA]</scope>
    <source>
        <strain evidence="4">Vm-5</strain>
    </source>
</reference>
<sequence>MVYKRMANVYDILMKDAPYDQWIQFTENLIQGRNIQQIADLGCGTGEVAIKLAKKGYQVTGVDYAVDMLTYAEHKSSKEKLPIQWICQDLRHLDGLQYQDLVISYCDVINYITTESELRDTFKRIYHALKPAGLFLFDIHAISFITNHYINETFAEVNDEASYIWFCNEGEQPGEMHHELTFFMTNDDGISYSRFDEDHYQRTFSIDFYKNLLMDAGFKNIKVYGDFSVKEDNITKNTARIFFSVEKSSE</sequence>
<dbReference type="InterPro" id="IPR029063">
    <property type="entry name" value="SAM-dependent_MTases_sf"/>
</dbReference>
<evidence type="ECO:0000256" key="1">
    <source>
        <dbReference type="ARBA" id="ARBA00022679"/>
    </source>
</evidence>
<accession>A0A024QAS6</accession>
<name>A0A024QAS6_9BACI</name>
<evidence type="ECO:0000313" key="4">
    <source>
        <dbReference type="Proteomes" id="UP000028875"/>
    </source>
</evidence>
<dbReference type="Proteomes" id="UP000028875">
    <property type="component" value="Unassembled WGS sequence"/>
</dbReference>
<comment type="caution">
    <text evidence="3">The sequence shown here is derived from an EMBL/GenBank/DDBJ whole genome shotgun (WGS) entry which is preliminary data.</text>
</comment>
<keyword evidence="1 3" id="KW-0808">Transferase</keyword>
<dbReference type="Gene3D" id="2.20.25.110">
    <property type="entry name" value="S-adenosyl-L-methionine-dependent methyltransferases"/>
    <property type="match status" value="1"/>
</dbReference>
<dbReference type="GO" id="GO:0032259">
    <property type="term" value="P:methylation"/>
    <property type="evidence" value="ECO:0007669"/>
    <property type="project" value="UniProtKB-KW"/>
</dbReference>
<gene>
    <name evidence="3" type="ORF">BN990_01894</name>
</gene>
<dbReference type="GO" id="GO:0008168">
    <property type="term" value="F:methyltransferase activity"/>
    <property type="evidence" value="ECO:0007669"/>
    <property type="project" value="UniProtKB-KW"/>
</dbReference>
<evidence type="ECO:0000313" key="3">
    <source>
        <dbReference type="EMBL" id="CDQ39589.1"/>
    </source>
</evidence>
<dbReference type="STRING" id="1462526.BN990_01894"/>
<reference evidence="3 4" key="1">
    <citation type="submission" date="2014-03" db="EMBL/GenBank/DDBJ databases">
        <authorList>
            <person name="Urmite Genomes U."/>
        </authorList>
    </citation>
    <scope>NUCLEOTIDE SEQUENCE [LARGE SCALE GENOMIC DNA]</scope>
    <source>
        <strain evidence="3 4">Vm-5</strain>
    </source>
</reference>
<dbReference type="SUPFAM" id="SSF53335">
    <property type="entry name" value="S-adenosyl-L-methionine-dependent methyltransferases"/>
    <property type="match status" value="1"/>
</dbReference>
<proteinExistence type="predicted"/>
<dbReference type="EMBL" id="CCDP010000001">
    <property type="protein sequence ID" value="CDQ39589.1"/>
    <property type="molecule type" value="Genomic_DNA"/>
</dbReference>
<dbReference type="Gene3D" id="3.40.50.150">
    <property type="entry name" value="Vaccinia Virus protein VP39"/>
    <property type="match status" value="1"/>
</dbReference>
<organism evidence="3 4">
    <name type="scientific">Virgibacillus massiliensis</name>
    <dbReference type="NCBI Taxonomy" id="1462526"/>
    <lineage>
        <taxon>Bacteria</taxon>
        <taxon>Bacillati</taxon>
        <taxon>Bacillota</taxon>
        <taxon>Bacilli</taxon>
        <taxon>Bacillales</taxon>
        <taxon>Bacillaceae</taxon>
        <taxon>Virgibacillus</taxon>
    </lineage>
</organism>
<dbReference type="CDD" id="cd02440">
    <property type="entry name" value="AdoMet_MTases"/>
    <property type="match status" value="1"/>
</dbReference>
<dbReference type="Pfam" id="PF13649">
    <property type="entry name" value="Methyltransf_25"/>
    <property type="match status" value="1"/>
</dbReference>
<dbReference type="OrthoDB" id="9811589at2"/>
<dbReference type="RefSeq" id="WP_021291051.1">
    <property type="nucleotide sequence ID" value="NZ_BNER01000002.1"/>
</dbReference>
<protein>
    <submittedName>
        <fullName evidence="3">Glycine/sarcosine N-methyltransferase</fullName>
    </submittedName>
</protein>
<dbReference type="AlphaFoldDB" id="A0A024QAS6"/>
<dbReference type="eggNOG" id="COG2226">
    <property type="taxonomic scope" value="Bacteria"/>
</dbReference>
<dbReference type="PANTHER" id="PTHR43861">
    <property type="entry name" value="TRANS-ACONITATE 2-METHYLTRANSFERASE-RELATED"/>
    <property type="match status" value="1"/>
</dbReference>
<keyword evidence="3" id="KW-0489">Methyltransferase</keyword>
<evidence type="ECO:0000259" key="2">
    <source>
        <dbReference type="Pfam" id="PF13649"/>
    </source>
</evidence>
<feature type="domain" description="Methyltransferase" evidence="2">
    <location>
        <begin position="38"/>
        <end position="133"/>
    </location>
</feature>
<dbReference type="InterPro" id="IPR041698">
    <property type="entry name" value="Methyltransf_25"/>
</dbReference>